<keyword evidence="2" id="KW-1185">Reference proteome</keyword>
<sequence>MSKSDFEGLSLPYRIGWRIRYVMYHLYGPAAGDGPSDPHWRLREERRRRVEAARAARAEG</sequence>
<reference evidence="1 2" key="1">
    <citation type="journal article" date="2019" name="Int. J. Syst. Evol. Microbiol.">
        <title>The Global Catalogue of Microorganisms (GCM) 10K type strain sequencing project: providing services to taxonomists for standard genome sequencing and annotation.</title>
        <authorList>
            <consortium name="The Broad Institute Genomics Platform"/>
            <consortium name="The Broad Institute Genome Sequencing Center for Infectious Disease"/>
            <person name="Wu L."/>
            <person name="Ma J."/>
        </authorList>
    </citation>
    <scope>NUCLEOTIDE SEQUENCE [LARGE SCALE GENOMIC DNA]</scope>
    <source>
        <strain evidence="1 2">JCM 15592</strain>
    </source>
</reference>
<proteinExistence type="predicted"/>
<evidence type="ECO:0000313" key="2">
    <source>
        <dbReference type="Proteomes" id="UP001499938"/>
    </source>
</evidence>
<evidence type="ECO:0000313" key="1">
    <source>
        <dbReference type="EMBL" id="GAA1799985.1"/>
    </source>
</evidence>
<dbReference type="Proteomes" id="UP001499938">
    <property type="component" value="Unassembled WGS sequence"/>
</dbReference>
<dbReference type="EMBL" id="BAAAPO010000039">
    <property type="protein sequence ID" value="GAA1799985.1"/>
    <property type="molecule type" value="Genomic_DNA"/>
</dbReference>
<accession>A0ABN2LUU3</accession>
<dbReference type="RefSeq" id="WP_344085795.1">
    <property type="nucleotide sequence ID" value="NZ_BAAAPO010000039.1"/>
</dbReference>
<gene>
    <name evidence="1" type="ORF">GCM10009811_24860</name>
</gene>
<protein>
    <submittedName>
        <fullName evidence="1">Uncharacterized protein</fullName>
    </submittedName>
</protein>
<organism evidence="1 2">
    <name type="scientific">Nostocoides veronense</name>
    <dbReference type="NCBI Taxonomy" id="330836"/>
    <lineage>
        <taxon>Bacteria</taxon>
        <taxon>Bacillati</taxon>
        <taxon>Actinomycetota</taxon>
        <taxon>Actinomycetes</taxon>
        <taxon>Micrococcales</taxon>
        <taxon>Intrasporangiaceae</taxon>
        <taxon>Nostocoides</taxon>
    </lineage>
</organism>
<comment type="caution">
    <text evidence="1">The sequence shown here is derived from an EMBL/GenBank/DDBJ whole genome shotgun (WGS) entry which is preliminary data.</text>
</comment>
<name>A0ABN2LUU3_9MICO</name>